<proteinExistence type="inferred from homology"/>
<dbReference type="InterPro" id="IPR013740">
    <property type="entry name" value="Redoxin"/>
</dbReference>
<dbReference type="PANTHER" id="PTHR43110:SF1">
    <property type="entry name" value="THIOL PEROXIDASE"/>
    <property type="match status" value="1"/>
</dbReference>
<dbReference type="PANTHER" id="PTHR43110">
    <property type="entry name" value="THIOL PEROXIDASE"/>
    <property type="match status" value="1"/>
</dbReference>
<evidence type="ECO:0000256" key="6">
    <source>
        <dbReference type="HAMAP-Rule" id="MF_00269"/>
    </source>
</evidence>
<feature type="active site" description="Cysteine sulfenic acid (-SOH) intermediate" evidence="6">
    <location>
        <position position="60"/>
    </location>
</feature>
<evidence type="ECO:0000259" key="7">
    <source>
        <dbReference type="PROSITE" id="PS51352"/>
    </source>
</evidence>
<feature type="disulfide bond" description="Redox-active" evidence="6">
    <location>
        <begin position="60"/>
        <end position="94"/>
    </location>
</feature>
<dbReference type="Pfam" id="PF08534">
    <property type="entry name" value="Redoxin"/>
    <property type="match status" value="1"/>
</dbReference>
<dbReference type="InterPro" id="IPR050455">
    <property type="entry name" value="Tpx_Peroxidase_subfamily"/>
</dbReference>
<keyword evidence="9" id="KW-1185">Reference proteome</keyword>
<evidence type="ECO:0000256" key="3">
    <source>
        <dbReference type="ARBA" id="ARBA00023002"/>
    </source>
</evidence>
<comment type="subunit">
    <text evidence="6">Homodimer.</text>
</comment>
<accession>A0A7S9DV84</accession>
<keyword evidence="5 6" id="KW-0676">Redox-active center</keyword>
<keyword evidence="4 6" id="KW-1015">Disulfide bond</keyword>
<gene>
    <name evidence="6 8" type="primary">tpx</name>
    <name evidence="8" type="ORF">IT774_10105</name>
</gene>
<protein>
    <recommendedName>
        <fullName evidence="6">Thiol peroxidase</fullName>
        <shortName evidence="6">Tpx</shortName>
        <ecNumber evidence="6">1.11.1.24</ecNumber>
    </recommendedName>
    <alternativeName>
        <fullName evidence="6">Peroxiredoxin tpx</fullName>
        <shortName evidence="6">Prx</shortName>
    </alternativeName>
    <alternativeName>
        <fullName evidence="6">Thioredoxin peroxidase</fullName>
    </alternativeName>
    <alternativeName>
        <fullName evidence="6">Thioredoxin-dependent peroxiredoxin</fullName>
    </alternativeName>
</protein>
<dbReference type="EMBL" id="CP064795">
    <property type="protein sequence ID" value="QPG04589.1"/>
    <property type="molecule type" value="Genomic_DNA"/>
</dbReference>
<reference evidence="8 9" key="1">
    <citation type="submission" date="2020-11" db="EMBL/GenBank/DDBJ databases">
        <title>Complete genome sequence for Salinimonas sp. strain G2-b.</title>
        <authorList>
            <person name="Park S.-J."/>
        </authorList>
    </citation>
    <scope>NUCLEOTIDE SEQUENCE [LARGE SCALE GENOMIC DNA]</scope>
    <source>
        <strain evidence="8 9">G2-b</strain>
    </source>
</reference>
<dbReference type="CDD" id="cd03014">
    <property type="entry name" value="PRX_Atyp2cys"/>
    <property type="match status" value="1"/>
</dbReference>
<dbReference type="PROSITE" id="PS01265">
    <property type="entry name" value="TPX"/>
    <property type="match status" value="1"/>
</dbReference>
<evidence type="ECO:0000313" key="8">
    <source>
        <dbReference type="EMBL" id="QPG04589.1"/>
    </source>
</evidence>
<evidence type="ECO:0000313" key="9">
    <source>
        <dbReference type="Proteomes" id="UP000595095"/>
    </source>
</evidence>
<keyword evidence="1 6" id="KW-0575">Peroxidase</keyword>
<keyword evidence="2 6" id="KW-0049">Antioxidant</keyword>
<dbReference type="SUPFAM" id="SSF52833">
    <property type="entry name" value="Thioredoxin-like"/>
    <property type="match status" value="1"/>
</dbReference>
<comment type="miscellaneous">
    <text evidence="6">The active site is a conserved redox-active cysteine residue, the peroxidatic cysteine (C(P)), which makes the nucleophilic attack on the peroxide substrate. The peroxide oxidizes the C(P)-SH to cysteine sulfenic acid (C(P)-SOH), which then reacts with another cysteine residue, the resolving cysteine (C(R)), to form a disulfide bridge. The disulfide is subsequently reduced by an appropriate electron donor to complete the catalytic cycle. In this atypical 2-Cys peroxiredoxin, C(R) is present in the same subunit to form an intramolecular disulfide. The disulfide is subsequently reduced by thioredoxin.</text>
</comment>
<dbReference type="RefSeq" id="WP_195809682.1">
    <property type="nucleotide sequence ID" value="NZ_CP064795.1"/>
</dbReference>
<comment type="similarity">
    <text evidence="6">Belongs to the peroxiredoxin family. Tpx subfamily.</text>
</comment>
<dbReference type="KEGG" id="smaa:IT774_10105"/>
<dbReference type="GO" id="GO:0008379">
    <property type="term" value="F:thioredoxin peroxidase activity"/>
    <property type="evidence" value="ECO:0007669"/>
    <property type="project" value="UniProtKB-UniRule"/>
</dbReference>
<name>A0A7S9DV84_9ALTE</name>
<dbReference type="InterPro" id="IPR036249">
    <property type="entry name" value="Thioredoxin-like_sf"/>
</dbReference>
<dbReference type="NCBIfam" id="NF001808">
    <property type="entry name" value="PRK00522.1"/>
    <property type="match status" value="1"/>
</dbReference>
<evidence type="ECO:0000256" key="2">
    <source>
        <dbReference type="ARBA" id="ARBA00022862"/>
    </source>
</evidence>
<evidence type="ECO:0000256" key="4">
    <source>
        <dbReference type="ARBA" id="ARBA00023157"/>
    </source>
</evidence>
<dbReference type="InterPro" id="IPR018219">
    <property type="entry name" value="Tpx_CS"/>
</dbReference>
<dbReference type="HAMAP" id="MF_00269">
    <property type="entry name" value="Tpx"/>
    <property type="match status" value="1"/>
</dbReference>
<keyword evidence="3 6" id="KW-0560">Oxidoreductase</keyword>
<dbReference type="Proteomes" id="UP000595095">
    <property type="component" value="Chromosome"/>
</dbReference>
<sequence length="164" mass="17044">MATVTLQGNKMSTVGELPANGSQAPEFTLVKPDLSDVSLSELKGKNVVLNIFPSIDTGTCAASVRAFNEKATKLDNTVVVCVSADLPFAAARFCGAEGIENVVTGSSFRSSFGNDYGVTFTDGPLAGLLSRSVVVIDASGEVVYTQQVAETADEPDYEAALNAL</sequence>
<dbReference type="AlphaFoldDB" id="A0A7S9DV84"/>
<dbReference type="InterPro" id="IPR002065">
    <property type="entry name" value="TPX"/>
</dbReference>
<comment type="catalytic activity">
    <reaction evidence="6">
        <text>a hydroperoxide + [thioredoxin]-dithiol = an alcohol + [thioredoxin]-disulfide + H2O</text>
        <dbReference type="Rhea" id="RHEA:62620"/>
        <dbReference type="Rhea" id="RHEA-COMP:10698"/>
        <dbReference type="Rhea" id="RHEA-COMP:10700"/>
        <dbReference type="ChEBI" id="CHEBI:15377"/>
        <dbReference type="ChEBI" id="CHEBI:29950"/>
        <dbReference type="ChEBI" id="CHEBI:30879"/>
        <dbReference type="ChEBI" id="CHEBI:35924"/>
        <dbReference type="ChEBI" id="CHEBI:50058"/>
        <dbReference type="EC" id="1.11.1.24"/>
    </reaction>
</comment>
<comment type="function">
    <text evidence="6">Thiol-specific peroxidase that catalyzes the reduction of hydrogen peroxide and organic hydroperoxides to water and alcohols, respectively. Plays a role in cell protection against oxidative stress by detoxifying peroxides.</text>
</comment>
<dbReference type="Gene3D" id="3.40.30.10">
    <property type="entry name" value="Glutaredoxin"/>
    <property type="match status" value="1"/>
</dbReference>
<dbReference type="InterPro" id="IPR013766">
    <property type="entry name" value="Thioredoxin_domain"/>
</dbReference>
<evidence type="ECO:0000256" key="1">
    <source>
        <dbReference type="ARBA" id="ARBA00022559"/>
    </source>
</evidence>
<feature type="domain" description="Thioredoxin" evidence="7">
    <location>
        <begin position="18"/>
        <end position="164"/>
    </location>
</feature>
<dbReference type="EC" id="1.11.1.24" evidence="6"/>
<organism evidence="8 9">
    <name type="scientific">Salinimonas marina</name>
    <dbReference type="NCBI Taxonomy" id="2785918"/>
    <lineage>
        <taxon>Bacteria</taxon>
        <taxon>Pseudomonadati</taxon>
        <taxon>Pseudomonadota</taxon>
        <taxon>Gammaproteobacteria</taxon>
        <taxon>Alteromonadales</taxon>
        <taxon>Alteromonadaceae</taxon>
        <taxon>Alteromonas/Salinimonas group</taxon>
        <taxon>Salinimonas</taxon>
    </lineage>
</organism>
<dbReference type="PROSITE" id="PS51352">
    <property type="entry name" value="THIOREDOXIN_2"/>
    <property type="match status" value="1"/>
</dbReference>
<evidence type="ECO:0000256" key="5">
    <source>
        <dbReference type="ARBA" id="ARBA00023284"/>
    </source>
</evidence>